<evidence type="ECO:0008006" key="3">
    <source>
        <dbReference type="Google" id="ProtNLM"/>
    </source>
</evidence>
<feature type="non-terminal residue" evidence="1">
    <location>
        <position position="1"/>
    </location>
</feature>
<protein>
    <recommendedName>
        <fullName evidence="3">SAP domain-containing protein</fullName>
    </recommendedName>
</protein>
<comment type="caution">
    <text evidence="1">The sequence shown here is derived from an EMBL/GenBank/DDBJ whole genome shotgun (WGS) entry which is preliminary data.</text>
</comment>
<evidence type="ECO:0000313" key="2">
    <source>
        <dbReference type="Proteomes" id="UP001249851"/>
    </source>
</evidence>
<reference evidence="1" key="2">
    <citation type="journal article" date="2023" name="Science">
        <title>Genomic signatures of disease resistance in endangered staghorn corals.</title>
        <authorList>
            <person name="Vollmer S.V."/>
            <person name="Selwyn J.D."/>
            <person name="Despard B.A."/>
            <person name="Roesel C.L."/>
        </authorList>
    </citation>
    <scope>NUCLEOTIDE SEQUENCE</scope>
    <source>
        <strain evidence="1">K2</strain>
    </source>
</reference>
<reference evidence="1" key="1">
    <citation type="journal article" date="2023" name="G3 (Bethesda)">
        <title>Whole genome assembly and annotation of the endangered Caribbean coral Acropora cervicornis.</title>
        <authorList>
            <person name="Selwyn J.D."/>
            <person name="Vollmer S.V."/>
        </authorList>
    </citation>
    <scope>NUCLEOTIDE SEQUENCE</scope>
    <source>
        <strain evidence="1">K2</strain>
    </source>
</reference>
<proteinExistence type="predicted"/>
<evidence type="ECO:0000313" key="1">
    <source>
        <dbReference type="EMBL" id="KAK2547761.1"/>
    </source>
</evidence>
<dbReference type="EMBL" id="JARQWQ010000168">
    <property type="protein sequence ID" value="KAK2547761.1"/>
    <property type="molecule type" value="Genomic_DNA"/>
</dbReference>
<sequence>KCGKGEYSVVGDIKSQITPEKLLFYGKEQLLYYCKELRLKTTGEKKDLIERLSPFGKCPYLFDKKSGTNYPLKPAEIRPPSAYWKVLGKDKDVIVPAFTDSTIKDYQKAKYAGAKGQYSNNILCFPRAARFQLKF</sequence>
<gene>
    <name evidence="1" type="ORF">P5673_032165</name>
</gene>
<organism evidence="1 2">
    <name type="scientific">Acropora cervicornis</name>
    <name type="common">Staghorn coral</name>
    <dbReference type="NCBI Taxonomy" id="6130"/>
    <lineage>
        <taxon>Eukaryota</taxon>
        <taxon>Metazoa</taxon>
        <taxon>Cnidaria</taxon>
        <taxon>Anthozoa</taxon>
        <taxon>Hexacorallia</taxon>
        <taxon>Scleractinia</taxon>
        <taxon>Astrocoeniina</taxon>
        <taxon>Acroporidae</taxon>
        <taxon>Acropora</taxon>
    </lineage>
</organism>
<keyword evidence="2" id="KW-1185">Reference proteome</keyword>
<name>A0AAD9PRW0_ACRCE</name>
<dbReference type="AlphaFoldDB" id="A0AAD9PRW0"/>
<dbReference type="Proteomes" id="UP001249851">
    <property type="component" value="Unassembled WGS sequence"/>
</dbReference>
<accession>A0AAD9PRW0</accession>